<feature type="non-terminal residue" evidence="1">
    <location>
        <position position="57"/>
    </location>
</feature>
<keyword evidence="2" id="KW-1185">Reference proteome</keyword>
<comment type="caution">
    <text evidence="1">The sequence shown here is derived from an EMBL/GenBank/DDBJ whole genome shotgun (WGS) entry which is preliminary data.</text>
</comment>
<reference evidence="1" key="1">
    <citation type="submission" date="2023-07" db="EMBL/GenBank/DDBJ databases">
        <authorList>
            <consortium name="CYATHOMIX"/>
        </authorList>
    </citation>
    <scope>NUCLEOTIDE SEQUENCE</scope>
    <source>
        <strain evidence="1">N/A</strain>
    </source>
</reference>
<dbReference type="Proteomes" id="UP001176961">
    <property type="component" value="Unassembled WGS sequence"/>
</dbReference>
<proteinExistence type="predicted"/>
<sequence length="57" mass="6612">MRTRILSYLSMQLSAEPFAADVPALASTLRMTKEIREQKVAGQWEEARSKSSWDYYL</sequence>
<evidence type="ECO:0000313" key="2">
    <source>
        <dbReference type="Proteomes" id="UP001176961"/>
    </source>
</evidence>
<dbReference type="EMBL" id="CATQJL010000305">
    <property type="protein sequence ID" value="CAJ0601673.1"/>
    <property type="molecule type" value="Genomic_DNA"/>
</dbReference>
<accession>A0AA36H119</accession>
<protein>
    <submittedName>
        <fullName evidence="1">Uncharacterized protein</fullName>
    </submittedName>
</protein>
<organism evidence="1 2">
    <name type="scientific">Cylicocyclus nassatus</name>
    <name type="common">Nematode worm</name>
    <dbReference type="NCBI Taxonomy" id="53992"/>
    <lineage>
        <taxon>Eukaryota</taxon>
        <taxon>Metazoa</taxon>
        <taxon>Ecdysozoa</taxon>
        <taxon>Nematoda</taxon>
        <taxon>Chromadorea</taxon>
        <taxon>Rhabditida</taxon>
        <taxon>Rhabditina</taxon>
        <taxon>Rhabditomorpha</taxon>
        <taxon>Strongyloidea</taxon>
        <taxon>Strongylidae</taxon>
        <taxon>Cylicocyclus</taxon>
    </lineage>
</organism>
<evidence type="ECO:0000313" key="1">
    <source>
        <dbReference type="EMBL" id="CAJ0601673.1"/>
    </source>
</evidence>
<dbReference type="AlphaFoldDB" id="A0AA36H119"/>
<name>A0AA36H119_CYLNA</name>
<gene>
    <name evidence="1" type="ORF">CYNAS_LOCUS13656</name>
</gene>